<comment type="subcellular location">
    <subcellularLocation>
        <location evidence="1">Mitochondrion</location>
    </subcellularLocation>
</comment>
<protein>
    <recommendedName>
        <fullName evidence="7">Large ribosomal subunit protein mL54</fullName>
    </recommendedName>
</protein>
<dbReference type="OrthoDB" id="10252718at2759"/>
<evidence type="ECO:0000313" key="10">
    <source>
        <dbReference type="Proteomes" id="UP000193380"/>
    </source>
</evidence>
<proteinExistence type="inferred from homology"/>
<keyword evidence="2" id="KW-0809">Transit peptide</keyword>
<evidence type="ECO:0000313" key="9">
    <source>
        <dbReference type="Ensembl" id="ENSOMYP00000051762.1"/>
    </source>
</evidence>
<dbReference type="EMBL" id="FR904293">
    <property type="protein sequence ID" value="CDQ57901.1"/>
    <property type="molecule type" value="Genomic_DNA"/>
</dbReference>
<evidence type="ECO:0000256" key="3">
    <source>
        <dbReference type="ARBA" id="ARBA00022980"/>
    </source>
</evidence>
<evidence type="ECO:0000256" key="7">
    <source>
        <dbReference type="ARBA" id="ARBA00035179"/>
    </source>
</evidence>
<dbReference type="STRING" id="8022.A0A060VSV5"/>
<accession>A0A060VSV5</accession>
<dbReference type="AlphaFoldDB" id="A0A060VSV5"/>
<name>A0A060VSV5_ONCMY</name>
<dbReference type="Pfam" id="PF08561">
    <property type="entry name" value="Ribosomal_L37"/>
    <property type="match status" value="1"/>
</dbReference>
<dbReference type="Ensembl" id="ENSOMYT00000056291.2">
    <property type="protein sequence ID" value="ENSOMYP00000051762.1"/>
    <property type="gene ID" value="ENSOMYG00000023632.2"/>
</dbReference>
<organism evidence="8 10">
    <name type="scientific">Oncorhynchus mykiss</name>
    <name type="common">Rainbow trout</name>
    <name type="synonym">Salmo gairdneri</name>
    <dbReference type="NCBI Taxonomy" id="8022"/>
    <lineage>
        <taxon>Eukaryota</taxon>
        <taxon>Metazoa</taxon>
        <taxon>Chordata</taxon>
        <taxon>Craniata</taxon>
        <taxon>Vertebrata</taxon>
        <taxon>Euteleostomi</taxon>
        <taxon>Actinopterygii</taxon>
        <taxon>Neopterygii</taxon>
        <taxon>Teleostei</taxon>
        <taxon>Protacanthopterygii</taxon>
        <taxon>Salmoniformes</taxon>
        <taxon>Salmonidae</taxon>
        <taxon>Salmoninae</taxon>
        <taxon>Oncorhynchus</taxon>
    </lineage>
</organism>
<dbReference type="GeneID" id="110501512"/>
<sequence>MNVKDMHGGHLCYPLPQERMAGYGLFCSTMRIKCFATNTPVRFCMSNLLYRIPTCGYAKKVAAKGKGKGMVKDVLKGPEVCKDPVKLTSHAVGVNIFKQGDDPALKPPEEYPEWLFRLQLGPPKNIHELEPDSHEYWKVLRKEHMLRFNRLHKGKKL</sequence>
<keyword evidence="11" id="KW-1185">Reference proteome</keyword>
<dbReference type="Proteomes" id="UP000193380">
    <property type="component" value="Unassembled WGS sequence"/>
</dbReference>
<evidence type="ECO:0000256" key="2">
    <source>
        <dbReference type="ARBA" id="ARBA00022946"/>
    </source>
</evidence>
<dbReference type="RefSeq" id="XP_021434863.1">
    <property type="nucleotide sequence ID" value="XM_021579188.2"/>
</dbReference>
<evidence type="ECO:0000256" key="5">
    <source>
        <dbReference type="ARBA" id="ARBA00023274"/>
    </source>
</evidence>
<dbReference type="PANTHER" id="PTHR28595">
    <property type="entry name" value="39S RIBOSOMAL PROTEIN L54, MITOCHONDRIAL"/>
    <property type="match status" value="1"/>
</dbReference>
<gene>
    <name evidence="9" type="primary">mrpl54</name>
    <name evidence="8" type="ORF">GSONMT00075677001</name>
</gene>
<dbReference type="PaxDb" id="8022-A0A060VSV5"/>
<dbReference type="CTD" id="116541"/>
<dbReference type="GeneTree" id="ENSGT00390000001201"/>
<comment type="similarity">
    <text evidence="6">Belongs to the mitochondrion-specific ribosomal protein mL54 family.</text>
</comment>
<evidence type="ECO:0000313" key="11">
    <source>
        <dbReference type="Proteomes" id="UP000694395"/>
    </source>
</evidence>
<evidence type="ECO:0000313" key="8">
    <source>
        <dbReference type="EMBL" id="CDQ57901.1"/>
    </source>
</evidence>
<reference evidence="9 11" key="3">
    <citation type="submission" date="2020-07" db="EMBL/GenBank/DDBJ databases">
        <title>A long reads based de novo assembly of the rainbow trout Arlee double haploid line genome.</title>
        <authorList>
            <person name="Gao G."/>
            <person name="Palti Y."/>
        </authorList>
    </citation>
    <scope>NUCLEOTIDE SEQUENCE [LARGE SCALE GENOMIC DNA]</scope>
</reference>
<dbReference type="Proteomes" id="UP000694395">
    <property type="component" value="Chromosome 1"/>
</dbReference>
<evidence type="ECO:0000256" key="1">
    <source>
        <dbReference type="ARBA" id="ARBA00004173"/>
    </source>
</evidence>
<evidence type="ECO:0000256" key="6">
    <source>
        <dbReference type="ARBA" id="ARBA00033752"/>
    </source>
</evidence>
<dbReference type="KEGG" id="omy:110501512"/>
<dbReference type="InterPro" id="IPR013870">
    <property type="entry name" value="Ribosomal_mL54"/>
</dbReference>
<dbReference type="GO" id="GO:0005762">
    <property type="term" value="C:mitochondrial large ribosomal subunit"/>
    <property type="evidence" value="ECO:0007669"/>
    <property type="project" value="TreeGrafter"/>
</dbReference>
<dbReference type="GO" id="GO:0003735">
    <property type="term" value="F:structural constituent of ribosome"/>
    <property type="evidence" value="ECO:0007669"/>
    <property type="project" value="TreeGrafter"/>
</dbReference>
<reference evidence="9" key="4">
    <citation type="submission" date="2025-05" db="UniProtKB">
        <authorList>
            <consortium name="Ensembl"/>
        </authorList>
    </citation>
    <scope>IDENTIFICATION</scope>
</reference>
<evidence type="ECO:0000256" key="4">
    <source>
        <dbReference type="ARBA" id="ARBA00023128"/>
    </source>
</evidence>
<dbReference type="PANTHER" id="PTHR28595:SF1">
    <property type="entry name" value="LARGE RIBOSOMAL SUBUNIT PROTEIN ML54"/>
    <property type="match status" value="1"/>
</dbReference>
<keyword evidence="3" id="KW-0689">Ribosomal protein</keyword>
<reference evidence="8" key="2">
    <citation type="submission" date="2014-03" db="EMBL/GenBank/DDBJ databases">
        <authorList>
            <person name="Genoscope - CEA"/>
        </authorList>
    </citation>
    <scope>NUCLEOTIDE SEQUENCE</scope>
</reference>
<keyword evidence="5" id="KW-0687">Ribonucleoprotein</keyword>
<reference evidence="8" key="1">
    <citation type="journal article" date="2014" name="Nat. Commun.">
        <title>The rainbow trout genome provides novel insights into evolution after whole-genome duplication in vertebrates.</title>
        <authorList>
            <person name="Berthelot C."/>
            <person name="Brunet F."/>
            <person name="Chalopin D."/>
            <person name="Juanchich A."/>
            <person name="Bernard M."/>
            <person name="Noel B."/>
            <person name="Bento P."/>
            <person name="Da Silva C."/>
            <person name="Labadie K."/>
            <person name="Alberti A."/>
            <person name="Aury J.M."/>
            <person name="Louis A."/>
            <person name="Dehais P."/>
            <person name="Bardou P."/>
            <person name="Montfort J."/>
            <person name="Klopp C."/>
            <person name="Cabau C."/>
            <person name="Gaspin C."/>
            <person name="Thorgaard G.H."/>
            <person name="Boussaha M."/>
            <person name="Quillet E."/>
            <person name="Guyomard R."/>
            <person name="Galiana D."/>
            <person name="Bobe J."/>
            <person name="Volff J.N."/>
            <person name="Genet C."/>
            <person name="Wincker P."/>
            <person name="Jaillon O."/>
            <person name="Roest Crollius H."/>
            <person name="Guiguen Y."/>
        </authorList>
    </citation>
    <scope>NUCLEOTIDE SEQUENCE [LARGE SCALE GENOMIC DNA]</scope>
</reference>
<keyword evidence="4" id="KW-0496">Mitochondrion</keyword>